<protein>
    <submittedName>
        <fullName evidence="1">Uncharacterized protein</fullName>
    </submittedName>
</protein>
<proteinExistence type="predicted"/>
<dbReference type="Proteomes" id="UP000484164">
    <property type="component" value="Unassembled WGS sequence"/>
</dbReference>
<organism evidence="1 2">
    <name type="scientific">Phaeocystidibacter marisrubri</name>
    <dbReference type="NCBI Taxonomy" id="1577780"/>
    <lineage>
        <taxon>Bacteria</taxon>
        <taxon>Pseudomonadati</taxon>
        <taxon>Bacteroidota</taxon>
        <taxon>Flavobacteriia</taxon>
        <taxon>Flavobacteriales</taxon>
        <taxon>Phaeocystidibacteraceae</taxon>
        <taxon>Phaeocystidibacter</taxon>
    </lineage>
</organism>
<dbReference type="OrthoDB" id="1114031at2"/>
<dbReference type="AlphaFoldDB" id="A0A6L3ZBW5"/>
<comment type="caution">
    <text evidence="1">The sequence shown here is derived from an EMBL/GenBank/DDBJ whole genome shotgun (WGS) entry which is preliminary data.</text>
</comment>
<dbReference type="RefSeq" id="WP_151694164.1">
    <property type="nucleotide sequence ID" value="NZ_BMGX01000001.1"/>
</dbReference>
<dbReference type="EMBL" id="WBVQ01000003">
    <property type="protein sequence ID" value="KAB2815126.1"/>
    <property type="molecule type" value="Genomic_DNA"/>
</dbReference>
<accession>A0A6L3ZBW5</accession>
<gene>
    <name evidence="1" type="ORF">F8C82_13575</name>
</gene>
<name>A0A6L3ZBW5_9FLAO</name>
<evidence type="ECO:0000313" key="2">
    <source>
        <dbReference type="Proteomes" id="UP000484164"/>
    </source>
</evidence>
<evidence type="ECO:0000313" key="1">
    <source>
        <dbReference type="EMBL" id="KAB2815126.1"/>
    </source>
</evidence>
<reference evidence="1 2" key="1">
    <citation type="submission" date="2019-10" db="EMBL/GenBank/DDBJ databases">
        <title>Genome sequence of Phaeocystidibacter marisrubri JCM30614 (type strain).</title>
        <authorList>
            <person name="Bowman J.P."/>
        </authorList>
    </citation>
    <scope>NUCLEOTIDE SEQUENCE [LARGE SCALE GENOMIC DNA]</scope>
    <source>
        <strain evidence="1 2">JCM 30614</strain>
    </source>
</reference>
<keyword evidence="2" id="KW-1185">Reference proteome</keyword>
<sequence length="275" mass="29587">MLTTNSSWLKKGAWIAATASFLVVACEKNILNTGPVEYDEKATTDATIASVPYDDASVIVDLAYEGNYNGKNNDVLSCAVISVDTLTSAFHRVIIDFGTGCTDAAGNVRTGQIKATFTVPRIAGGAVTDLEFINYTFNQVEVAGIYHQVFTGLNSSSQPEWAVDIDGYAAFSPGDTLFYESTRTRTWIDGFNPFNPSSIRFAITGAASGQRTGQPQWIATVKDDLIWKYGCPWLVEGKYEISVGNAKVYEVDFGNGDCDDEATVSGSGGSIIIQL</sequence>